<evidence type="ECO:0000313" key="1">
    <source>
        <dbReference type="EMBL" id="QOY89250.1"/>
    </source>
</evidence>
<dbReference type="AlphaFoldDB" id="A0A7S7NT36"/>
<name>A0A7S7NT36_PALFE</name>
<evidence type="ECO:0000313" key="2">
    <source>
        <dbReference type="Proteomes" id="UP000593892"/>
    </source>
</evidence>
<gene>
    <name evidence="1" type="ORF">IRI77_04650</name>
</gene>
<organism evidence="1 2">
    <name type="scientific">Paludibaculum fermentans</name>
    <dbReference type="NCBI Taxonomy" id="1473598"/>
    <lineage>
        <taxon>Bacteria</taxon>
        <taxon>Pseudomonadati</taxon>
        <taxon>Acidobacteriota</taxon>
        <taxon>Terriglobia</taxon>
        <taxon>Bryobacterales</taxon>
        <taxon>Bryobacteraceae</taxon>
        <taxon>Paludibaculum</taxon>
    </lineage>
</organism>
<sequence length="134" mass="14960">MNKFLLIVVILAGFVILFGVGQAWKLKPETAENHMLHKGEVAVLTNTTGQAIWLAQSREDTRILQSAMGKQDRTALEKAEAEQTALPMTTGTQVRVKVDDGSRYQVEILDGPEAGRLGWVEFEYLRPIRPSETH</sequence>
<dbReference type="EMBL" id="CP063849">
    <property type="protein sequence ID" value="QOY89250.1"/>
    <property type="molecule type" value="Genomic_DNA"/>
</dbReference>
<accession>A0A7S7NT36</accession>
<reference evidence="1 2" key="1">
    <citation type="submission" date="2020-10" db="EMBL/GenBank/DDBJ databases">
        <title>Complete genome sequence of Paludibaculum fermentans P105T, a facultatively anaerobic acidobacterium capable of dissimilatory Fe(III) reduction.</title>
        <authorList>
            <person name="Dedysh S.N."/>
            <person name="Beletsky A.V."/>
            <person name="Kulichevskaya I.S."/>
            <person name="Mardanov A.V."/>
            <person name="Ravin N.V."/>
        </authorList>
    </citation>
    <scope>NUCLEOTIDE SEQUENCE [LARGE SCALE GENOMIC DNA]</scope>
    <source>
        <strain evidence="1 2">P105</strain>
    </source>
</reference>
<keyword evidence="2" id="KW-1185">Reference proteome</keyword>
<dbReference type="KEGG" id="pfer:IRI77_04650"/>
<protein>
    <submittedName>
        <fullName evidence="1">Uncharacterized protein</fullName>
    </submittedName>
</protein>
<dbReference type="Proteomes" id="UP000593892">
    <property type="component" value="Chromosome"/>
</dbReference>
<proteinExistence type="predicted"/>
<dbReference type="RefSeq" id="WP_194450912.1">
    <property type="nucleotide sequence ID" value="NZ_CP063849.1"/>
</dbReference>